<feature type="region of interest" description="Disordered" evidence="1">
    <location>
        <begin position="113"/>
        <end position="160"/>
    </location>
</feature>
<keyword evidence="4" id="KW-1185">Reference proteome</keyword>
<evidence type="ECO:0000313" key="4">
    <source>
        <dbReference type="Proteomes" id="UP000018208"/>
    </source>
</evidence>
<protein>
    <submittedName>
        <fullName evidence="2">Uncharacterized protein</fullName>
    </submittedName>
</protein>
<evidence type="ECO:0000313" key="2">
    <source>
        <dbReference type="EMBL" id="EST49392.1"/>
    </source>
</evidence>
<dbReference type="AlphaFoldDB" id="V6LXN2"/>
<dbReference type="Proteomes" id="UP000018208">
    <property type="component" value="Unassembled WGS sequence"/>
</dbReference>
<dbReference type="VEuPathDB" id="GiardiaDB:SS50377_20039"/>
<dbReference type="EMBL" id="KI545952">
    <property type="protein sequence ID" value="EST49392.1"/>
    <property type="molecule type" value="Genomic_DNA"/>
</dbReference>
<name>V6LXN2_9EUKA</name>
<dbReference type="EMBL" id="AUWU02000001">
    <property type="protein sequence ID" value="KAH0576693.1"/>
    <property type="molecule type" value="Genomic_DNA"/>
</dbReference>
<feature type="compositionally biased region" description="Low complexity" evidence="1">
    <location>
        <begin position="142"/>
        <end position="157"/>
    </location>
</feature>
<reference evidence="3" key="2">
    <citation type="submission" date="2020-12" db="EMBL/GenBank/DDBJ databases">
        <title>New Spironucleus salmonicida genome in near-complete chromosomes.</title>
        <authorList>
            <person name="Xu F."/>
            <person name="Kurt Z."/>
            <person name="Jimenez-Gonzalez A."/>
            <person name="Astvaldsson A."/>
            <person name="Andersson J.O."/>
            <person name="Svard S.G."/>
        </authorList>
    </citation>
    <scope>NUCLEOTIDE SEQUENCE</scope>
    <source>
        <strain evidence="3">ATCC 50377</strain>
    </source>
</reference>
<gene>
    <name evidence="2" type="ORF">SS50377_10317</name>
    <name evidence="3" type="ORF">SS50377_20039</name>
</gene>
<feature type="compositionally biased region" description="Low complexity" evidence="1">
    <location>
        <begin position="122"/>
        <end position="131"/>
    </location>
</feature>
<evidence type="ECO:0000256" key="1">
    <source>
        <dbReference type="SAM" id="MobiDB-lite"/>
    </source>
</evidence>
<sequence>MKVKAVKTSNSKILLKNVPKFHHTSQDKNQIQSTTFDYKTYETADQGSIYHQLQLLLQSKSPKHTLQQKPKKVKPIKLVADNTEVLLQSQLKKSRNIQKSNLQIGTKQSLNFDCHIPKQKSTKSSQKLSSSKPKKQHMKIQNSKNSSINSNSSINTNDANQLNDKISDVKKLQKQLQQGQFSKKGQVLLDILNDDVRYIQDIVRLKLQNHISIISNGEDTTQVNISNVENEQDSVISTIISNQHDSQSIQAEEAQIPYKSLGFSQETIEIQIKSLVKSIILEALNEISLSDSQKLDNRREIIEQVTQKVILDQFPLQQFQEQQEKDEYLILSSRSNKSHEVEAIDIKLADTQGSFQIETNHVQIPIYNIFKKEYQVNSSAKLDYAKLQQLQEGKYSPTNEIRVSQAVQESKQDDESSGTIVVTISTIEMNISQPNMSTLEKPLGNSVTDTQINSVMQEIEKQGVKEVSSSQNSMTINKQNEEESQSEYNSFVTEDDQQIVNSVLEEEDQATKSHSLDSLKDESNTDQVLKNMKQQQVDSVLDGINATNSDTVKHSHVLSLLSQQEEVLLKESTKTEVSDDTNFNKEIYSEQTKEQNQDQQLQEDKSQFEEYNDSDDNQIIDSIPQQLLDAFSQGLNSINDILERNDKDLFSNFEVNTIIDQKLEKLDHDQLMDEIKSKVITSPDYIFDDAEIDNELNLMTSSGPMINLQQIEMSNSVTSQTSQNKSNLSLSENDQEILQKVIDINEINLDINFNKDDDSLIFFVPDRIFTQEKIHKIVPQFLNYIHNPKESQFSYVYFTDKQFLIDIVISQAQDLGLIIQQNDLQINSVAQLKDTIDYGNENQISWNQDYAPFQQMLITNIISFSAKRQWLYTAMESPLKNIEKSVTVGQKVQFGVLEQVSEALIEDLIKETIQSFLIDL</sequence>
<evidence type="ECO:0000313" key="3">
    <source>
        <dbReference type="EMBL" id="KAH0576693.1"/>
    </source>
</evidence>
<organism evidence="2">
    <name type="scientific">Spironucleus salmonicida</name>
    <dbReference type="NCBI Taxonomy" id="348837"/>
    <lineage>
        <taxon>Eukaryota</taxon>
        <taxon>Metamonada</taxon>
        <taxon>Diplomonadida</taxon>
        <taxon>Hexamitidae</taxon>
        <taxon>Hexamitinae</taxon>
        <taxon>Spironucleus</taxon>
    </lineage>
</organism>
<proteinExistence type="predicted"/>
<accession>V6LXN2</accession>
<feature type="compositionally biased region" description="Polar residues" evidence="1">
    <location>
        <begin position="467"/>
        <end position="478"/>
    </location>
</feature>
<feature type="region of interest" description="Disordered" evidence="1">
    <location>
        <begin position="464"/>
        <end position="485"/>
    </location>
</feature>
<reference evidence="2 3" key="1">
    <citation type="journal article" date="2014" name="PLoS Genet.">
        <title>The Genome of Spironucleus salmonicida Highlights a Fish Pathogen Adapted to Fluctuating Environments.</title>
        <authorList>
            <person name="Xu F."/>
            <person name="Jerlstrom-Hultqvist J."/>
            <person name="Einarsson E."/>
            <person name="Astvaldsson A."/>
            <person name="Svard S.G."/>
            <person name="Andersson J.O."/>
        </authorList>
    </citation>
    <scope>NUCLEOTIDE SEQUENCE</scope>
    <source>
        <strain evidence="3">ATCC 50377</strain>
    </source>
</reference>